<dbReference type="RefSeq" id="WP_165108265.1">
    <property type="nucleotide sequence ID" value="NZ_JAAKYA010000077.1"/>
</dbReference>
<sequence>MPTFTKRSPRIRFEFVPARKQSTLGGLPALEALAQQFDLWQKIRALPGLDWWHQWQARWWRAGAAEAAVPSG</sequence>
<gene>
    <name evidence="1" type="ORF">G4L39_11190</name>
</gene>
<protein>
    <submittedName>
        <fullName evidence="1">Uncharacterized protein</fullName>
    </submittedName>
</protein>
<accession>A0A6M1RQX2</accession>
<organism evidence="1 2">
    <name type="scientific">Limisphaera ngatamarikiensis</name>
    <dbReference type="NCBI Taxonomy" id="1324935"/>
    <lineage>
        <taxon>Bacteria</taxon>
        <taxon>Pseudomonadati</taxon>
        <taxon>Verrucomicrobiota</taxon>
        <taxon>Verrucomicrobiia</taxon>
        <taxon>Limisphaerales</taxon>
        <taxon>Limisphaeraceae</taxon>
        <taxon>Limisphaera</taxon>
    </lineage>
</organism>
<evidence type="ECO:0000313" key="2">
    <source>
        <dbReference type="Proteomes" id="UP000477311"/>
    </source>
</evidence>
<dbReference type="AlphaFoldDB" id="A0A6M1RQX2"/>
<evidence type="ECO:0000313" key="1">
    <source>
        <dbReference type="EMBL" id="NGO39949.1"/>
    </source>
</evidence>
<name>A0A6M1RQX2_9BACT</name>
<dbReference type="EMBL" id="JAAKYA010000077">
    <property type="protein sequence ID" value="NGO39949.1"/>
    <property type="molecule type" value="Genomic_DNA"/>
</dbReference>
<comment type="caution">
    <text evidence="1">The sequence shown here is derived from an EMBL/GenBank/DDBJ whole genome shotgun (WGS) entry which is preliminary data.</text>
</comment>
<keyword evidence="2" id="KW-1185">Reference proteome</keyword>
<dbReference type="Proteomes" id="UP000477311">
    <property type="component" value="Unassembled WGS sequence"/>
</dbReference>
<reference evidence="1 2" key="1">
    <citation type="submission" date="2020-02" db="EMBL/GenBank/DDBJ databases">
        <title>Draft genome sequence of Limisphaera ngatamarikiensis NGM72.4T, a thermophilic Verrucomicrobia grouped in subdivision 3.</title>
        <authorList>
            <person name="Carere C.R."/>
            <person name="Steen J."/>
            <person name="Hugenholtz P."/>
            <person name="Stott M.B."/>
        </authorList>
    </citation>
    <scope>NUCLEOTIDE SEQUENCE [LARGE SCALE GENOMIC DNA]</scope>
    <source>
        <strain evidence="1 2">NGM72.4</strain>
    </source>
</reference>
<proteinExistence type="predicted"/>